<feature type="compositionally biased region" description="Acidic residues" evidence="1">
    <location>
        <begin position="103"/>
        <end position="115"/>
    </location>
</feature>
<reference evidence="3 4" key="1">
    <citation type="journal article" date="1999" name="Nature">
        <title>Sequence and analysis of chromosome 2 of the plant Arabidopsis thaliana.</title>
        <authorList>
            <person name="Lin X."/>
            <person name="Kaul S."/>
            <person name="Rounsley S."/>
            <person name="Shea T.P."/>
            <person name="Benito M.I."/>
            <person name="Town C.D."/>
            <person name="Fujii C.Y."/>
            <person name="Mason T."/>
            <person name="Bowman C.L."/>
            <person name="Barnstead M."/>
            <person name="Feldblyum T.V."/>
            <person name="Buell C.R."/>
            <person name="Ketchum K.A."/>
            <person name="Lee J."/>
            <person name="Ronning C.M."/>
            <person name="Koo H.L."/>
            <person name="Moffat K.S."/>
            <person name="Cronin L.A."/>
            <person name="Shen M."/>
            <person name="Pai G."/>
            <person name="Van Aken S."/>
            <person name="Umayam L."/>
            <person name="Tallon L.J."/>
            <person name="Gill J.E."/>
            <person name="Adams M.D."/>
            <person name="Carrera A.J."/>
            <person name="Creasy T.H."/>
            <person name="Goodman H.M."/>
            <person name="Somerville C.R."/>
            <person name="Copenhaver G.P."/>
            <person name="Preuss D."/>
            <person name="Nierman W.C."/>
            <person name="White O."/>
            <person name="Eisen J.A."/>
            <person name="Salzberg S.L."/>
            <person name="Fraser C.M."/>
            <person name="Venter J.C."/>
        </authorList>
    </citation>
    <scope>NUCLEOTIDE SEQUENCE [LARGE SCALE GENOMIC DNA]</scope>
    <source>
        <strain evidence="4">cv. Columbia</strain>
    </source>
</reference>
<reference evidence="4" key="2">
    <citation type="journal article" date="2017" name="Plant J.">
        <title>Araport11: a complete reannotation of the Arabidopsis thaliana reference genome.</title>
        <authorList>
            <person name="Cheng C.Y."/>
            <person name="Krishnakumar V."/>
            <person name="Chan A.P."/>
            <person name="Thibaud-Nissen F."/>
            <person name="Schobel S."/>
            <person name="Town C.D."/>
        </authorList>
    </citation>
    <scope>GENOME REANNOTATION</scope>
    <source>
        <strain evidence="4">cv. Columbia</strain>
    </source>
</reference>
<evidence type="ECO:0000256" key="1">
    <source>
        <dbReference type="SAM" id="MobiDB-lite"/>
    </source>
</evidence>
<dbReference type="TAIR" id="AT2G35965"/>
<dbReference type="RefSeq" id="NP_001323486.1">
    <property type="nucleotide sequence ID" value="NM_001336585.1"/>
</dbReference>
<dbReference type="EMBL" id="CP002685">
    <property type="protein sequence ID" value="ANM61258.1"/>
    <property type="molecule type" value="Genomic_DNA"/>
</dbReference>
<dbReference type="AlphaFoldDB" id="A0A1P8AX67"/>
<name>A0A1P8AX67_ARATH</name>
<gene>
    <name evidence="2 3" type="ordered locus">At2g35965</name>
</gene>
<dbReference type="KEGG" id="ath:AT2G35965"/>
<keyword evidence="4" id="KW-1185">Reference proteome</keyword>
<protein>
    <submittedName>
        <fullName evidence="3">Uncharacterized protein</fullName>
    </submittedName>
</protein>
<evidence type="ECO:0000313" key="4">
    <source>
        <dbReference type="Proteomes" id="UP000006548"/>
    </source>
</evidence>
<dbReference type="Araport" id="AT2G35965"/>
<organism evidence="3 4">
    <name type="scientific">Arabidopsis thaliana</name>
    <name type="common">Mouse-ear cress</name>
    <dbReference type="NCBI Taxonomy" id="3702"/>
    <lineage>
        <taxon>Eukaryota</taxon>
        <taxon>Viridiplantae</taxon>
        <taxon>Streptophyta</taxon>
        <taxon>Embryophyta</taxon>
        <taxon>Tracheophyta</taxon>
        <taxon>Spermatophyta</taxon>
        <taxon>Magnoliopsida</taxon>
        <taxon>eudicotyledons</taxon>
        <taxon>Gunneridae</taxon>
        <taxon>Pentapetalae</taxon>
        <taxon>rosids</taxon>
        <taxon>malvids</taxon>
        <taxon>Brassicales</taxon>
        <taxon>Brassicaceae</taxon>
        <taxon>Camelineae</taxon>
        <taxon>Arabidopsis</taxon>
    </lineage>
</organism>
<sequence>MEMIIPYSKSPDLPPHASINAYSQRENPTILLVPESHGVERSDRDLRRREDGRSRFRCWSFGCVKRLLSETLRLREVKGVDGGVLEDEFWFFRLEDYRNEEDCHQDDDDEADDCSTDSTGGSASSTATTVVSALFGRHWYYISSRFCLKG</sequence>
<proteinExistence type="predicted"/>
<feature type="region of interest" description="Disordered" evidence="1">
    <location>
        <begin position="103"/>
        <end position="124"/>
    </location>
</feature>
<evidence type="ECO:0000313" key="3">
    <source>
        <dbReference type="EMBL" id="ANM61258.1"/>
    </source>
</evidence>
<accession>A0A1P8AX67</accession>
<evidence type="ECO:0000313" key="2">
    <source>
        <dbReference type="Araport" id="AT2G35965"/>
    </source>
</evidence>
<dbReference type="GeneID" id="28718331"/>
<dbReference type="Proteomes" id="UP000006548">
    <property type="component" value="Chromosome 2"/>
</dbReference>
<dbReference type="InParanoid" id="A0A1P8AX67"/>